<name>A0AAN4KQX9_BACTU</name>
<protein>
    <submittedName>
        <fullName evidence="1">Uncharacterized protein</fullName>
    </submittedName>
</protein>
<organism evidence="1 2">
    <name type="scientific">Bacillus thuringiensis T01-328</name>
    <dbReference type="NCBI Taxonomy" id="1324966"/>
    <lineage>
        <taxon>Bacteria</taxon>
        <taxon>Bacillati</taxon>
        <taxon>Bacillota</taxon>
        <taxon>Bacilli</taxon>
        <taxon>Bacillales</taxon>
        <taxon>Bacillaceae</taxon>
        <taxon>Bacillus</taxon>
        <taxon>Bacillus cereus group</taxon>
    </lineage>
</organism>
<gene>
    <name evidence="1" type="ORF">BTCBT_002990</name>
</gene>
<dbReference type="EMBL" id="ARXZ02000004">
    <property type="protein sequence ID" value="ERI01402.1"/>
    <property type="molecule type" value="Genomic_DNA"/>
</dbReference>
<comment type="caution">
    <text evidence="1">The sequence shown here is derived from an EMBL/GenBank/DDBJ whole genome shotgun (WGS) entry which is preliminary data.</text>
</comment>
<reference evidence="1 2" key="1">
    <citation type="journal article" date="2013" name="Genome Announc.">
        <title>Draft Genome Sequence of Bacillus thuringiensis var. thuringiensis Strain T01-328, a Brazilian Isolate That Produces a Soluble Pesticide Protein, Cry1Ia.</title>
        <authorList>
            <person name="Varani A.M."/>
            <person name="Lemos M.V."/>
            <person name="Fernandes C.C."/>
            <person name="Lemos E.G."/>
            <person name="Alves E.C."/>
            <person name="Desiderio J.A."/>
        </authorList>
    </citation>
    <scope>NUCLEOTIDE SEQUENCE [LARGE SCALE GENOMIC DNA]</scope>
    <source>
        <strain evidence="1 2">T01-328</strain>
    </source>
</reference>
<dbReference type="AlphaFoldDB" id="A0AAN4KQX9"/>
<dbReference type="Proteomes" id="UP000013487">
    <property type="component" value="Unassembled WGS sequence"/>
</dbReference>
<sequence length="40" mass="4721">MYGKYVNIIFKNEKYKVFVPCNPDTPEKVLEVFALRILLS</sequence>
<evidence type="ECO:0000313" key="2">
    <source>
        <dbReference type="Proteomes" id="UP000013487"/>
    </source>
</evidence>
<proteinExistence type="predicted"/>
<evidence type="ECO:0000313" key="1">
    <source>
        <dbReference type="EMBL" id="ERI01402.1"/>
    </source>
</evidence>
<accession>A0AAN4KQX9</accession>